<dbReference type="PANTHER" id="PTHR47396">
    <property type="entry name" value="TYPE I RESTRICTION ENZYME ECOKI R PROTEIN"/>
    <property type="match status" value="1"/>
</dbReference>
<dbReference type="GO" id="GO:0009035">
    <property type="term" value="F:type I site-specific deoxyribonuclease activity"/>
    <property type="evidence" value="ECO:0007669"/>
    <property type="project" value="UniProtKB-EC"/>
</dbReference>
<dbReference type="Pfam" id="PF00271">
    <property type="entry name" value="Helicase_C"/>
    <property type="match status" value="1"/>
</dbReference>
<dbReference type="SUPFAM" id="SSF52540">
    <property type="entry name" value="P-loop containing nucleoside triphosphate hydrolases"/>
    <property type="match status" value="1"/>
</dbReference>
<dbReference type="CDD" id="cd18032">
    <property type="entry name" value="DEXHc_RE_I_III_res"/>
    <property type="match status" value="1"/>
</dbReference>
<evidence type="ECO:0000256" key="1">
    <source>
        <dbReference type="SAM" id="Coils"/>
    </source>
</evidence>
<dbReference type="InterPro" id="IPR025285">
    <property type="entry name" value="DUF4145"/>
</dbReference>
<dbReference type="InterPro" id="IPR050742">
    <property type="entry name" value="Helicase_Restrict-Modif_Enz"/>
</dbReference>
<accession>A0A4Y6RG05</accession>
<dbReference type="PROSITE" id="PS51192">
    <property type="entry name" value="HELICASE_ATP_BIND_1"/>
    <property type="match status" value="1"/>
</dbReference>
<dbReference type="InterPro" id="IPR013670">
    <property type="entry name" value="EcoEI_R_C_dom"/>
</dbReference>
<name>A0A4Y6RG05_9BURK</name>
<dbReference type="GO" id="GO:0005524">
    <property type="term" value="F:ATP binding"/>
    <property type="evidence" value="ECO:0007669"/>
    <property type="project" value="InterPro"/>
</dbReference>
<feature type="domain" description="Helicase C-terminal" evidence="3">
    <location>
        <begin position="710"/>
        <end position="872"/>
    </location>
</feature>
<dbReference type="Proteomes" id="UP000316665">
    <property type="component" value="Chromosome"/>
</dbReference>
<gene>
    <name evidence="4" type="primary">hsdR</name>
    <name evidence="4" type="ORF">FJQ89_17120</name>
</gene>
<dbReference type="Gene3D" id="3.90.1570.30">
    <property type="match status" value="1"/>
</dbReference>
<dbReference type="EMBL" id="CP041185">
    <property type="protein sequence ID" value="QDG71938.1"/>
    <property type="molecule type" value="Genomic_DNA"/>
</dbReference>
<keyword evidence="4" id="KW-0378">Hydrolase</keyword>
<dbReference type="GO" id="GO:0003677">
    <property type="term" value="F:DNA binding"/>
    <property type="evidence" value="ECO:0007669"/>
    <property type="project" value="InterPro"/>
</dbReference>
<dbReference type="Gene3D" id="3.40.50.300">
    <property type="entry name" value="P-loop containing nucleotide triphosphate hydrolases"/>
    <property type="match status" value="2"/>
</dbReference>
<feature type="domain" description="Helicase ATP-binding" evidence="2">
    <location>
        <begin position="452"/>
        <end position="634"/>
    </location>
</feature>
<reference evidence="4 5" key="1">
    <citation type="submission" date="2019-06" db="EMBL/GenBank/DDBJ databases">
        <title>Complete genome sequence of Janthinobacterium sp. SNU WT3 isolated from diseased rainbow trout.</title>
        <authorList>
            <person name="Oh W.T."/>
            <person name="Park S.C."/>
        </authorList>
    </citation>
    <scope>NUCLEOTIDE SEQUENCE [LARGE SCALE GENOMIC DNA]</scope>
    <source>
        <strain evidence="4 5">SNU WT3</strain>
    </source>
</reference>
<dbReference type="OrthoDB" id="9804086at2"/>
<dbReference type="PANTHER" id="PTHR47396:SF1">
    <property type="entry name" value="ATP-DEPENDENT HELICASE IRC3-RELATED"/>
    <property type="match status" value="1"/>
</dbReference>
<evidence type="ECO:0000259" key="2">
    <source>
        <dbReference type="PROSITE" id="PS51192"/>
    </source>
</evidence>
<dbReference type="KEGG" id="jas:FJQ89_17120"/>
<dbReference type="Pfam" id="PF13643">
    <property type="entry name" value="DUF4145"/>
    <property type="match status" value="1"/>
</dbReference>
<proteinExistence type="predicted"/>
<dbReference type="CDD" id="cd18799">
    <property type="entry name" value="SF2_C_EcoAI-like"/>
    <property type="match status" value="1"/>
</dbReference>
<dbReference type="RefSeq" id="WP_141171034.1">
    <property type="nucleotide sequence ID" value="NZ_CP041185.1"/>
</dbReference>
<dbReference type="GO" id="GO:0006304">
    <property type="term" value="P:DNA modification"/>
    <property type="evidence" value="ECO:0007669"/>
    <property type="project" value="InterPro"/>
</dbReference>
<keyword evidence="4" id="KW-0255">Endonuclease</keyword>
<keyword evidence="5" id="KW-1185">Reference proteome</keyword>
<dbReference type="InterPro" id="IPR027417">
    <property type="entry name" value="P-loop_NTPase"/>
</dbReference>
<keyword evidence="4" id="KW-0540">Nuclease</keyword>
<dbReference type="GO" id="GO:0005829">
    <property type="term" value="C:cytosol"/>
    <property type="evidence" value="ECO:0007669"/>
    <property type="project" value="TreeGrafter"/>
</dbReference>
<dbReference type="REBASE" id="333770">
    <property type="entry name" value="JspWT3IIP"/>
</dbReference>
<dbReference type="InterPro" id="IPR014001">
    <property type="entry name" value="Helicase_ATP-bd"/>
</dbReference>
<protein>
    <submittedName>
        <fullName evidence="4">Type I restriction-modification system endonuclease</fullName>
        <ecNumber evidence="4">3.1.21.3</ecNumber>
    </submittedName>
</protein>
<dbReference type="SMART" id="SM00490">
    <property type="entry name" value="HELICc"/>
    <property type="match status" value="1"/>
</dbReference>
<feature type="coiled-coil region" evidence="1">
    <location>
        <begin position="146"/>
        <end position="233"/>
    </location>
</feature>
<dbReference type="AlphaFoldDB" id="A0A4Y6RG05"/>
<evidence type="ECO:0000313" key="5">
    <source>
        <dbReference type="Proteomes" id="UP000316665"/>
    </source>
</evidence>
<evidence type="ECO:0000259" key="3">
    <source>
        <dbReference type="PROSITE" id="PS51194"/>
    </source>
</evidence>
<dbReference type="SMART" id="SM00487">
    <property type="entry name" value="DEXDc"/>
    <property type="match status" value="1"/>
</dbReference>
<dbReference type="InterPro" id="IPR006935">
    <property type="entry name" value="Helicase/UvrB_N"/>
</dbReference>
<organism evidence="4 5">
    <name type="scientific">Janthinobacterium tructae</name>
    <dbReference type="NCBI Taxonomy" id="2590869"/>
    <lineage>
        <taxon>Bacteria</taxon>
        <taxon>Pseudomonadati</taxon>
        <taxon>Pseudomonadota</taxon>
        <taxon>Betaproteobacteria</taxon>
        <taxon>Burkholderiales</taxon>
        <taxon>Oxalobacteraceae</taxon>
        <taxon>Janthinobacterium</taxon>
    </lineage>
</organism>
<dbReference type="PROSITE" id="PS51194">
    <property type="entry name" value="HELICASE_CTER"/>
    <property type="match status" value="1"/>
</dbReference>
<dbReference type="EC" id="3.1.21.3" evidence="4"/>
<sequence length="1158" mass="130680">MTRTSNFSFLAEHSPLFAQLGYTAEQTFSSDPNTTLIKLRQLAEALAQDLAVRFGIDFSSETTQADLLFKLQRDMQLAPEIRTLFHTLRIEGNKATHQFQTRHRDAMDGLKVARSLAVWYHQSVSKQGENFKAGPFISPQDPSAELRELQMQIQQLKAELGSTTQALENNQQLAALMAQEREQYSVLALQMDAEARAFEALALEHEAELKQARAQFAIQLEALQQQIGSQEREQLKQLKKRTQIATNQFSPNEEVTRILIDQQLTEAGWEADTQLLSYALGARPEKGKNKAIAEWPAAGKQSADYILFAGLTPIAVVEAKRENINVAGKIPQAQRYARGFQLESNHKPAWEIEGRSGPWDDGMGMPFVVPFVYSCNGRPFLSQLAEQSGTWFRDVRAPSNVSRSLLAFHTPDGLLDQLARSRENAQAVLQHEGFSYLGLRDYQENAIKAVELALEANQRQCLLAMATGTGKTRTIIGLMYRFLKAERFRRILFLVDRTALGEQATEAFNEALLEQNMPLSKLYNIAELGDMAAEAETRIQVATVQAMVRRILQSDNAPGIDEFDCIIVDEAHRGYTLDQEMTDGELAVRDQNQYISSYRRALDYFDAVKIGLTATPAKHTTEIFGKPVFTYSYREAVADDWLIDHEPPIRYETLLTRNGITFDKGAAVDAINLATGEIEVAELDDELSFGVENFNKRVITENFNKVICQQLAQEIDPLGEEKTMIFCATDLHADMVKRLLDAAFLELYKEDYNEAAVCKITGASDKVGQLIKFYKNERYPNIAITVDLLTTGIDVPKICHLVFMRRVRSRILYEQMIGRATRRCDDIGKTVFKIYDPVDIYAALQDVSTMKPLVKDPNITLEQLADELSNPASFVSDGSEAGQTHAHDVLAAFSQKVMRVLRKAAKKAEKDPAIQERLDQMEQQWGVEPATLHRHLHALGPNGAADFVRMHGNFLQQISEIKQLIGSDYMPIIARHEDQLMQRLQNYGAYSKPEDYLQSFNDFIRQQINQSAALSVVVNRPKDLTREQLKEVRLLLDQHSYTEAMLQTAWRSKTNQDIAASIIGHIRQAALGEALLPFQQRVDNAMQGIYSLHAWTAVQRRWLDRLASQLKHEVILDQQFVNTRFSADGGAKRLNAMLDGKLEQVLQTFGEVLWPKAA</sequence>
<evidence type="ECO:0000313" key="4">
    <source>
        <dbReference type="EMBL" id="QDG71938.1"/>
    </source>
</evidence>
<dbReference type="InterPro" id="IPR001650">
    <property type="entry name" value="Helicase_C-like"/>
</dbReference>
<dbReference type="Pfam" id="PF04851">
    <property type="entry name" value="ResIII"/>
    <property type="match status" value="1"/>
</dbReference>
<keyword evidence="1" id="KW-0175">Coiled coil</keyword>
<dbReference type="NCBIfam" id="NF008521">
    <property type="entry name" value="PRK11448.1"/>
    <property type="match status" value="1"/>
</dbReference>
<dbReference type="Pfam" id="PF08463">
    <property type="entry name" value="EcoEI_R_C"/>
    <property type="match status" value="1"/>
</dbReference>